<dbReference type="InterPro" id="IPR013517">
    <property type="entry name" value="FG-GAP"/>
</dbReference>
<dbReference type="OrthoDB" id="7059642at2"/>
<dbReference type="GO" id="GO:0005576">
    <property type="term" value="C:extracellular region"/>
    <property type="evidence" value="ECO:0007669"/>
    <property type="project" value="UniProtKB-SubCell"/>
</dbReference>
<evidence type="ECO:0000256" key="4">
    <source>
        <dbReference type="ARBA" id="ARBA00023026"/>
    </source>
</evidence>
<dbReference type="PANTHER" id="PTHR32305:SF15">
    <property type="entry name" value="PROTEIN RHSA-RELATED"/>
    <property type="match status" value="1"/>
</dbReference>
<accession>A0A545TYX8</accession>
<protein>
    <recommendedName>
        <fullName evidence="8">Insecticide toxin TcdB middle/N-terminal domain-containing protein</fullName>
    </recommendedName>
</protein>
<dbReference type="RefSeq" id="WP_142903446.1">
    <property type="nucleotide sequence ID" value="NZ_ML660090.1"/>
</dbReference>
<dbReference type="InterPro" id="IPR006530">
    <property type="entry name" value="YD"/>
</dbReference>
<dbReference type="NCBIfam" id="TIGR03696">
    <property type="entry name" value="Rhs_assc_core"/>
    <property type="match status" value="1"/>
</dbReference>
<dbReference type="InterPro" id="IPR028994">
    <property type="entry name" value="Integrin_alpha_N"/>
</dbReference>
<keyword evidence="4" id="KW-0843">Virulence</keyword>
<evidence type="ECO:0008006" key="8">
    <source>
        <dbReference type="Google" id="ProtNLM"/>
    </source>
</evidence>
<name>A0A545TYX8_9GAMM</name>
<dbReference type="Gene3D" id="2.180.10.10">
    <property type="entry name" value="RHS repeat-associated core"/>
    <property type="match status" value="2"/>
</dbReference>
<dbReference type="Pfam" id="PF13517">
    <property type="entry name" value="FG-GAP_3"/>
    <property type="match status" value="1"/>
</dbReference>
<comment type="subcellular location">
    <subcellularLocation>
        <location evidence="1">Secreted</location>
    </subcellularLocation>
</comment>
<keyword evidence="3" id="KW-0732">Signal</keyword>
<dbReference type="NCBIfam" id="TIGR01643">
    <property type="entry name" value="YD_repeat_2x"/>
    <property type="match status" value="3"/>
</dbReference>
<evidence type="ECO:0000313" key="7">
    <source>
        <dbReference type="Proteomes" id="UP000319732"/>
    </source>
</evidence>
<evidence type="ECO:0000256" key="1">
    <source>
        <dbReference type="ARBA" id="ARBA00004613"/>
    </source>
</evidence>
<keyword evidence="7" id="KW-1185">Reference proteome</keyword>
<dbReference type="InterPro" id="IPR050708">
    <property type="entry name" value="T6SS_VgrG/RHS"/>
</dbReference>
<dbReference type="EMBL" id="VHSG01000007">
    <property type="protein sequence ID" value="TQV82430.1"/>
    <property type="molecule type" value="Genomic_DNA"/>
</dbReference>
<dbReference type="InterPro" id="IPR022385">
    <property type="entry name" value="Rhs_assc_core"/>
</dbReference>
<keyword evidence="2" id="KW-0964">Secreted</keyword>
<comment type="caution">
    <text evidence="6">The sequence shown here is derived from an EMBL/GenBank/DDBJ whole genome shotgun (WGS) entry which is preliminary data.</text>
</comment>
<evidence type="ECO:0000256" key="2">
    <source>
        <dbReference type="ARBA" id="ARBA00022525"/>
    </source>
</evidence>
<organism evidence="6 7">
    <name type="scientific">Exilibacterium tricleocarpae</name>
    <dbReference type="NCBI Taxonomy" id="2591008"/>
    <lineage>
        <taxon>Bacteria</taxon>
        <taxon>Pseudomonadati</taxon>
        <taxon>Pseudomonadota</taxon>
        <taxon>Gammaproteobacteria</taxon>
        <taxon>Cellvibrionales</taxon>
        <taxon>Cellvibrionaceae</taxon>
        <taxon>Exilibacterium</taxon>
    </lineage>
</organism>
<proteinExistence type="predicted"/>
<gene>
    <name evidence="6" type="ORF">FKG94_06705</name>
</gene>
<feature type="region of interest" description="Disordered" evidence="5">
    <location>
        <begin position="1936"/>
        <end position="1962"/>
    </location>
</feature>
<sequence length="2229" mass="245707">MAVAASDVVTNNDVRQTDLTGSTQGSYQVTKAGAFSYSIPLFSVRGNGGVTPQLSLDYSSQAGNGVAGVGWSIGGLSTITRCRKTLQQDQNPQPITWSSLDAYCLDGIRLIQMSNGLYRPEVDDGYTTVSMRGSSHNPDYFIVRRRDGSETRYGGEGDWDSELRGKLENGTFADEILAWSITRFQDSVGNFIAFDYLNSPDSMDIFAIRYGYISDTSWVNGWSYQYRFYYDQHNDARSSYVEGFNFKNPNLLTGIRLTDPAGNEFREYFLNYNENLANRNTSLNYLTSIQECVDTLCREPTLFTWNLAERRFRSTPYEFDINIKNSGSLIFADFNGDEKTDIAWQSQNGIECALSQGTTLQRTNFINGSVSADSNKFLSVVDFNDDGRDDIATYWLNTDLKIYLSQRHGSGDWRLSSQAIVPPNLPTRRLYFGDADGDGLADLIGSTTFASDAGVGAFRTFPLTPSSSSTSVYTPYEVGPEERVRFLLEQGNGTYRIHSKVQRLAENAEGVADFNGDGVVDYVAFDTENLYSCDRPPPGYTYSQTRINCLNTQTFVPFIKKKARLGSDGRLYSPTAETDVYLVPYGVESLPKSFWEASKYRLVDLNNDGLTDIIYLTDVVPGGIGGGGKIKIGAGDWLYIMNNGNGFEPAQVLVDLPDPIQGDATTVYFDQPFHYRHDTAAQVVDLNGDGYEDFVWFQFAELGYNGNQGTRGRLKVSYWDIGANRFSPAVDFCPRGSNNCDFYYSYFYLFSSNPHNYFRDINGDGYVDYIHYDDGRLKIYYAEPGSPTSAPADSKIASVITGLGHKTDITYESAVTSDHYAGLQVDPVVNCNSVSSCWAEQHAVATVNEYYETLVDPFADIQQNSQSLGAVQHVKTMTGALPIVTRVATSAPAANDLTAAAVDQAATQVTSYYYAGIKLQAAGRGFLGFESIKAIDEQSGMETIESYRQDWPLIGRLTSAETRSAEGHLLAREHHTWSLHNWQSTWPQEAIENGTASLGVMQPYKSVSVREDYALANNGASQGILLSTTTTTVNQIDEYLNILSMTESVENNAGQVLSTKTTVKEYGTTAWERQLARLSRLSVTEIRNGNTQTRTSTFGYHTTGSLRGILVSETIEPDDAALTVTKTYHHDSFGNVTQTLITAPSGEVRESQRIVYDEFGRQPIEVYEGVTNAFGNRVELQTEAYIRDKFGNVIEADNRVGLNRWIKSRANSSAFGLVYFQASADGAYSATTLARGASGICPTATAYYSRNRRGDGGETRQCFDIASRLIRSVSQGFDGRWVFVDYEYDRRNLLVRETEPYFSGSTKYWIEYDHDILGRQVEVRHPFYGSTRTVYDGYQSTTYNAANKKHSRTVNALNQLVSSEDHNGFRLSYDYDVNGYLARTTDSDGVVITVNYDKRGRKRWINDPDSGTTHFVYNAFGELLKTTDAEGNTVEESYDHRGRVVERNEIRTTGEIDALYQWQYDSADNGLGQLDYVTDLNSDYFQVVAYDDMGRPGAKMTRIAGYANQVASHYEGWSYDALGRLVKVFDAARGSATWNENGVARYYNQHGFLARLSGTGSAANEDYYTVQSVDQHGNIDASQYGNGIVYLTASYAADSGLVEWQQASSDITAHVGTLQYRTYGWSALGNLDYRQANGLRLTGGQQLATRNLREDFTYDAINRLTGYTVSGDAAHTVAVGYHANGNIKRKSDVSASDYVYGGGRPHTVTAAGSHNYSYNSNGQMVSGAGRTLTYRAMGKVDTVARASRTTRFFYGPDQSRYKRVDTSSAGDVVTLYLGAVEKIYYPDGSSEWKRSIAGRALVTERYTASGAGSGTELNYLLYDHLGSVSHILNDGGGVKAALDFDPWGARRIPGTWREMSATDISTQYWKAIKPTTSRGFTGHEMVDEMNLIHMNGRIYDQKLGRFLQADPLIQAPDNGQSFNRYSYVWNNPLNATDPSGYSRDDPRRDSGRRSGSSGLPMAGAPIIGASEISFVSPGNILLRDSFYDLENYASPNAVGNSTIEGLGKAHGGKENSFSLSVGFSVATGGKYTNGEGTASAGWAVGTNVGSGGGGDVARGVGIRFVEENIAAIFHEPLIGIANPIIPILPGDPSLADILGTDRFVSPFPAAASSEEQLGRDLAPALAMVVSLIGRNPGVGNLRGIPLSEAKELLSKWDKATYSTLSDSIRDHARRHGFGGDIPKYLRKAANFNKKGAKKTILDDGATRWNRKNGEFLIERNGKIVTYGVN</sequence>
<evidence type="ECO:0000313" key="6">
    <source>
        <dbReference type="EMBL" id="TQV82430.1"/>
    </source>
</evidence>
<feature type="compositionally biased region" description="Basic and acidic residues" evidence="5">
    <location>
        <begin position="1942"/>
        <end position="1952"/>
    </location>
</feature>
<reference evidence="6 7" key="1">
    <citation type="submission" date="2019-06" db="EMBL/GenBank/DDBJ databases">
        <title>Whole genome sequence for Cellvibrionaceae sp. R142.</title>
        <authorList>
            <person name="Wang G."/>
        </authorList>
    </citation>
    <scope>NUCLEOTIDE SEQUENCE [LARGE SCALE GENOMIC DNA]</scope>
    <source>
        <strain evidence="6 7">R142</strain>
    </source>
</reference>
<dbReference type="Pfam" id="PF03534">
    <property type="entry name" value="SpvB"/>
    <property type="match status" value="1"/>
</dbReference>
<evidence type="ECO:0000256" key="5">
    <source>
        <dbReference type="SAM" id="MobiDB-lite"/>
    </source>
</evidence>
<dbReference type="PANTHER" id="PTHR32305">
    <property type="match status" value="1"/>
</dbReference>
<dbReference type="Proteomes" id="UP000319732">
    <property type="component" value="Unassembled WGS sequence"/>
</dbReference>
<dbReference type="SUPFAM" id="SSF69318">
    <property type="entry name" value="Integrin alpha N-terminal domain"/>
    <property type="match status" value="2"/>
</dbReference>
<evidence type="ECO:0000256" key="3">
    <source>
        <dbReference type="ARBA" id="ARBA00022729"/>
    </source>
</evidence>
<dbReference type="InterPro" id="IPR003284">
    <property type="entry name" value="Sal_SpvB"/>
</dbReference>
<dbReference type="GO" id="GO:0005737">
    <property type="term" value="C:cytoplasm"/>
    <property type="evidence" value="ECO:0007669"/>
    <property type="project" value="InterPro"/>
</dbReference>